<dbReference type="EMBL" id="JAARQN010000011">
    <property type="protein sequence ID" value="MBC1458409.1"/>
    <property type="molecule type" value="Genomic_DNA"/>
</dbReference>
<protein>
    <submittedName>
        <fullName evidence="2">Uncharacterized protein</fullName>
    </submittedName>
</protein>
<dbReference type="Proteomes" id="UP000569903">
    <property type="component" value="Unassembled WGS sequence"/>
</dbReference>
<accession>A0A841YZ94</accession>
<dbReference type="AlphaFoldDB" id="A0A841YZ94"/>
<comment type="caution">
    <text evidence="2">The sequence shown here is derived from an EMBL/GenBank/DDBJ whole genome shotgun (WGS) entry which is preliminary data.</text>
</comment>
<organism evidence="2 3">
    <name type="scientific">Listeria newyorkensis</name>
    <dbReference type="NCBI Taxonomy" id="1497681"/>
    <lineage>
        <taxon>Bacteria</taxon>
        <taxon>Bacillati</taxon>
        <taxon>Bacillota</taxon>
        <taxon>Bacilli</taxon>
        <taxon>Bacillales</taxon>
        <taxon>Listeriaceae</taxon>
        <taxon>Listeria</taxon>
    </lineage>
</organism>
<dbReference type="RefSeq" id="WP_185389572.1">
    <property type="nucleotide sequence ID" value="NZ_JAARQN010000011.1"/>
</dbReference>
<name>A0A841YZ94_9LIST</name>
<proteinExistence type="predicted"/>
<evidence type="ECO:0000313" key="3">
    <source>
        <dbReference type="Proteomes" id="UP000569903"/>
    </source>
</evidence>
<evidence type="ECO:0000256" key="1">
    <source>
        <dbReference type="SAM" id="MobiDB-lite"/>
    </source>
</evidence>
<gene>
    <name evidence="2" type="ORF">HB850_11660</name>
</gene>
<sequence length="62" mass="7033">MISRALEVRFGGTSHDAEKGRQFHYIQLHIEVLKKQTTLSKNHNKARSVNDDTSKIGAFPQP</sequence>
<evidence type="ECO:0000313" key="2">
    <source>
        <dbReference type="EMBL" id="MBC1458409.1"/>
    </source>
</evidence>
<feature type="region of interest" description="Disordered" evidence="1">
    <location>
        <begin position="39"/>
        <end position="62"/>
    </location>
</feature>
<reference evidence="2 3" key="1">
    <citation type="submission" date="2020-03" db="EMBL/GenBank/DDBJ databases">
        <title>Soil Listeria distribution.</title>
        <authorList>
            <person name="Liao J."/>
            <person name="Wiedmann M."/>
        </authorList>
    </citation>
    <scope>NUCLEOTIDE SEQUENCE [LARGE SCALE GENOMIC DNA]</scope>
    <source>
        <strain evidence="2 3">FSL L7-1614</strain>
    </source>
</reference>